<dbReference type="Proteomes" id="UP000827092">
    <property type="component" value="Unassembled WGS sequence"/>
</dbReference>
<dbReference type="FunFam" id="4.10.410.10:FF:000020">
    <property type="entry name" value="Collagen, type VI, alpha 3"/>
    <property type="match status" value="1"/>
</dbReference>
<accession>A0AAV6TH96</accession>
<dbReference type="GO" id="GO:0005576">
    <property type="term" value="C:extracellular region"/>
    <property type="evidence" value="ECO:0007669"/>
    <property type="project" value="UniProtKB-SubCell"/>
</dbReference>
<dbReference type="GO" id="GO:0007155">
    <property type="term" value="P:cell adhesion"/>
    <property type="evidence" value="ECO:0007669"/>
    <property type="project" value="TreeGrafter"/>
</dbReference>
<keyword evidence="10" id="KW-1185">Reference proteome</keyword>
<keyword evidence="2" id="KW-0964">Secreted</keyword>
<proteinExistence type="predicted"/>
<dbReference type="PROSITE" id="PS50092">
    <property type="entry name" value="TSP1"/>
    <property type="match status" value="1"/>
</dbReference>
<reference evidence="9 10" key="1">
    <citation type="journal article" date="2022" name="Nat. Ecol. Evol.">
        <title>A masculinizing supergene underlies an exaggerated male reproductive morph in a spider.</title>
        <authorList>
            <person name="Hendrickx F."/>
            <person name="De Corte Z."/>
            <person name="Sonet G."/>
            <person name="Van Belleghem S.M."/>
            <person name="Kostlbacher S."/>
            <person name="Vangestel C."/>
        </authorList>
    </citation>
    <scope>NUCLEOTIDE SEQUENCE [LARGE SCALE GENOMIC DNA]</scope>
    <source>
        <strain evidence="9">W744_W776</strain>
    </source>
</reference>
<dbReference type="InterPro" id="IPR002223">
    <property type="entry name" value="Kunitz_BPTI"/>
</dbReference>
<dbReference type="GO" id="GO:0004867">
    <property type="term" value="F:serine-type endopeptidase inhibitor activity"/>
    <property type="evidence" value="ECO:0007669"/>
    <property type="project" value="UniProtKB-KW"/>
</dbReference>
<evidence type="ECO:0000256" key="6">
    <source>
        <dbReference type="ARBA" id="ARBA00023157"/>
    </source>
</evidence>
<evidence type="ECO:0000256" key="3">
    <source>
        <dbReference type="ARBA" id="ARBA00022690"/>
    </source>
</evidence>
<name>A0AAV6TH96_9ARAC</name>
<dbReference type="PRINTS" id="PR00759">
    <property type="entry name" value="BASICPTASE"/>
</dbReference>
<dbReference type="Pfam" id="PF19028">
    <property type="entry name" value="TSP1_spondin"/>
    <property type="match status" value="1"/>
</dbReference>
<evidence type="ECO:0000259" key="8">
    <source>
        <dbReference type="PROSITE" id="PS50279"/>
    </source>
</evidence>
<dbReference type="PANTHER" id="PTHR11311">
    <property type="entry name" value="SPONDIN"/>
    <property type="match status" value="1"/>
</dbReference>
<dbReference type="InterPro" id="IPR000884">
    <property type="entry name" value="TSP1_rpt"/>
</dbReference>
<comment type="subcellular location">
    <subcellularLocation>
        <location evidence="1">Secreted</location>
    </subcellularLocation>
</comment>
<dbReference type="AlphaFoldDB" id="A0AAV6TH96"/>
<dbReference type="CDD" id="cd00109">
    <property type="entry name" value="Kunitz-type"/>
    <property type="match status" value="1"/>
</dbReference>
<dbReference type="InterPro" id="IPR036383">
    <property type="entry name" value="TSP1_rpt_sf"/>
</dbReference>
<dbReference type="GO" id="GO:0031012">
    <property type="term" value="C:extracellular matrix"/>
    <property type="evidence" value="ECO:0007669"/>
    <property type="project" value="TreeGrafter"/>
</dbReference>
<keyword evidence="5" id="KW-0722">Serine protease inhibitor</keyword>
<dbReference type="Gene3D" id="4.10.410.10">
    <property type="entry name" value="Pancreatic trypsin inhibitor Kunitz domain"/>
    <property type="match status" value="1"/>
</dbReference>
<dbReference type="InterPro" id="IPR020901">
    <property type="entry name" value="Prtase_inh_Kunz-CS"/>
</dbReference>
<keyword evidence="6" id="KW-1015">Disulfide bond</keyword>
<comment type="caution">
    <text evidence="9">The sequence shown here is derived from an EMBL/GenBank/DDBJ whole genome shotgun (WGS) entry which is preliminary data.</text>
</comment>
<keyword evidence="4" id="KW-0732">Signal</keyword>
<evidence type="ECO:0000256" key="1">
    <source>
        <dbReference type="ARBA" id="ARBA00004613"/>
    </source>
</evidence>
<evidence type="ECO:0000313" key="9">
    <source>
        <dbReference type="EMBL" id="KAG8171204.1"/>
    </source>
</evidence>
<dbReference type="EMBL" id="JAFNEN010004300">
    <property type="protein sequence ID" value="KAG8171204.1"/>
    <property type="molecule type" value="Genomic_DNA"/>
</dbReference>
<feature type="domain" description="BPTI/Kunitz inhibitor" evidence="8">
    <location>
        <begin position="2"/>
        <end position="52"/>
    </location>
</feature>
<feature type="non-terminal residue" evidence="9">
    <location>
        <position position="1"/>
    </location>
</feature>
<dbReference type="FunFam" id="2.20.100.10:FF:000026">
    <property type="entry name" value="Spondin 1"/>
    <property type="match status" value="1"/>
</dbReference>
<evidence type="ECO:0000256" key="4">
    <source>
        <dbReference type="ARBA" id="ARBA00022729"/>
    </source>
</evidence>
<organism evidence="9 10">
    <name type="scientific">Oedothorax gibbosus</name>
    <dbReference type="NCBI Taxonomy" id="931172"/>
    <lineage>
        <taxon>Eukaryota</taxon>
        <taxon>Metazoa</taxon>
        <taxon>Ecdysozoa</taxon>
        <taxon>Arthropoda</taxon>
        <taxon>Chelicerata</taxon>
        <taxon>Arachnida</taxon>
        <taxon>Araneae</taxon>
        <taxon>Araneomorphae</taxon>
        <taxon>Entelegynae</taxon>
        <taxon>Araneoidea</taxon>
        <taxon>Linyphiidae</taxon>
        <taxon>Erigoninae</taxon>
        <taxon>Oedothorax</taxon>
    </lineage>
</organism>
<dbReference type="SMART" id="SM00209">
    <property type="entry name" value="TSP1"/>
    <property type="match status" value="1"/>
</dbReference>
<protein>
    <recommendedName>
        <fullName evidence="8">BPTI/Kunitz inhibitor domain-containing protein</fullName>
    </recommendedName>
</protein>
<dbReference type="PROSITE" id="PS00280">
    <property type="entry name" value="BPTI_KUNITZ_1"/>
    <property type="match status" value="1"/>
</dbReference>
<evidence type="ECO:0000256" key="5">
    <source>
        <dbReference type="ARBA" id="ARBA00022900"/>
    </source>
</evidence>
<keyword evidence="7" id="KW-0325">Glycoprotein</keyword>
<sequence>NCMQPKEVGPCRGYFPRWYYDVGRTMCLQFIYGGCRGNRNNFERYADCNRMCETMLRAPLSALTPLSTSPAVAASMDSTKDQPPVIDCVVTPWSEWSPCSHTCGNGRRERRRMIKLNPENGGKTCPAKLVQRRKCKDNAPCPDRMGSTEGM</sequence>
<dbReference type="InterPro" id="IPR044004">
    <property type="entry name" value="TSP1_spondin_dom"/>
</dbReference>
<dbReference type="InterPro" id="IPR051418">
    <property type="entry name" value="Spondin/Thrombospondin_T1"/>
</dbReference>
<evidence type="ECO:0000256" key="2">
    <source>
        <dbReference type="ARBA" id="ARBA00022525"/>
    </source>
</evidence>
<dbReference type="SMART" id="SM00131">
    <property type="entry name" value="KU"/>
    <property type="match status" value="1"/>
</dbReference>
<evidence type="ECO:0000256" key="7">
    <source>
        <dbReference type="ARBA" id="ARBA00023180"/>
    </source>
</evidence>
<dbReference type="InterPro" id="IPR036880">
    <property type="entry name" value="Kunitz_BPTI_sf"/>
</dbReference>
<keyword evidence="3" id="KW-0646">Protease inhibitor</keyword>
<dbReference type="SUPFAM" id="SSF82895">
    <property type="entry name" value="TSP-1 type 1 repeat"/>
    <property type="match status" value="1"/>
</dbReference>
<gene>
    <name evidence="9" type="ORF">JTE90_004725</name>
</gene>
<evidence type="ECO:0000313" key="10">
    <source>
        <dbReference type="Proteomes" id="UP000827092"/>
    </source>
</evidence>
<dbReference type="Pfam" id="PF00014">
    <property type="entry name" value="Kunitz_BPTI"/>
    <property type="match status" value="1"/>
</dbReference>
<dbReference type="PANTHER" id="PTHR11311:SF16">
    <property type="entry name" value="SPONDIN-1"/>
    <property type="match status" value="1"/>
</dbReference>
<dbReference type="SUPFAM" id="SSF57362">
    <property type="entry name" value="BPTI-like"/>
    <property type="match status" value="1"/>
</dbReference>
<dbReference type="Gene3D" id="2.20.100.10">
    <property type="entry name" value="Thrombospondin type-1 (TSP1) repeat"/>
    <property type="match status" value="1"/>
</dbReference>
<dbReference type="PROSITE" id="PS50279">
    <property type="entry name" value="BPTI_KUNITZ_2"/>
    <property type="match status" value="1"/>
</dbReference>